<evidence type="ECO:0000259" key="1">
    <source>
        <dbReference type="Pfam" id="PF13556"/>
    </source>
</evidence>
<reference evidence="3 4" key="1">
    <citation type="submission" date="2021-05" db="EMBL/GenBank/DDBJ databases">
        <title>Direct Submission.</title>
        <authorList>
            <person name="Li K."/>
            <person name="Gao J."/>
        </authorList>
    </citation>
    <scope>NUCLEOTIDE SEQUENCE [LARGE SCALE GENOMIC DNA]</scope>
    <source>
        <strain evidence="3 4">Mg02</strain>
    </source>
</reference>
<evidence type="ECO:0000313" key="4">
    <source>
        <dbReference type="Proteomes" id="UP000676079"/>
    </source>
</evidence>
<dbReference type="InterPro" id="IPR025736">
    <property type="entry name" value="PucR_C-HTH_dom"/>
</dbReference>
<evidence type="ECO:0000259" key="2">
    <source>
        <dbReference type="Pfam" id="PF14361"/>
    </source>
</evidence>
<keyword evidence="4" id="KW-1185">Reference proteome</keyword>
<organism evidence="3 4">
    <name type="scientific">Nocardiopsis changdeensis</name>
    <dbReference type="NCBI Taxonomy" id="2831969"/>
    <lineage>
        <taxon>Bacteria</taxon>
        <taxon>Bacillati</taxon>
        <taxon>Actinomycetota</taxon>
        <taxon>Actinomycetes</taxon>
        <taxon>Streptosporangiales</taxon>
        <taxon>Nocardiopsidaceae</taxon>
        <taxon>Nocardiopsis</taxon>
    </lineage>
</organism>
<dbReference type="InterPro" id="IPR042070">
    <property type="entry name" value="PucR_C-HTH_sf"/>
</dbReference>
<gene>
    <name evidence="3" type="ORF">KGD84_10890</name>
</gene>
<dbReference type="Pfam" id="PF13556">
    <property type="entry name" value="HTH_30"/>
    <property type="match status" value="1"/>
</dbReference>
<sequence>MTRHKSGGVPMIGGRPAHTWIAPGDPALVDEVIASFTATNPDHHGDGARSLAPDIRWVVEHNLRLCVSVLRRADGEAGDTLGPDDAELLAASAARRAAEGASLESLLDAYHRGFSAVWDRLHTRAGPGDLDALARVAALFIAHLGRITTVVARGYLDEREHISGDEQGARFALYSALVSGADPGTAARRAGVPLPDSYLVLSLSPTAPPAQERGVSEEVARRRRAHRLRRELEAYADGPVLALLGGGGGTALVPLPADADGAPGAAELVARLGGAAGAPVTAGGAVGPPERVPDLLALADELQSLARALDRPAGLYMLDDLLFEYQATRPGAARALLAALLDPLAGHPDLYRTLEEYLGSDGDRRGTAARLHVHPNTVDYRLGRAAALLGLDLSRESHRSLAAMALAARRVDASR</sequence>
<dbReference type="RefSeq" id="WP_220560163.1">
    <property type="nucleotide sequence ID" value="NZ_CP074133.1"/>
</dbReference>
<dbReference type="PANTHER" id="PTHR33744">
    <property type="entry name" value="CARBOHYDRATE DIACID REGULATOR"/>
    <property type="match status" value="1"/>
</dbReference>
<evidence type="ECO:0000313" key="3">
    <source>
        <dbReference type="EMBL" id="QUX24718.1"/>
    </source>
</evidence>
<dbReference type="InterPro" id="IPR051448">
    <property type="entry name" value="CdaR-like_regulators"/>
</dbReference>
<dbReference type="Pfam" id="PF14361">
    <property type="entry name" value="RsbRD_N"/>
    <property type="match status" value="1"/>
</dbReference>
<dbReference type="InterPro" id="IPR025751">
    <property type="entry name" value="RsbRD_N_dom"/>
</dbReference>
<protein>
    <submittedName>
        <fullName evidence="3">Helix-turn-helix domain-containing protein</fullName>
    </submittedName>
</protein>
<accession>A0ABX8BVC9</accession>
<proteinExistence type="predicted"/>
<name>A0ABX8BVC9_9ACTN</name>
<feature type="domain" description="PucR C-terminal helix-turn-helix" evidence="1">
    <location>
        <begin position="350"/>
        <end position="408"/>
    </location>
</feature>
<dbReference type="PANTHER" id="PTHR33744:SF1">
    <property type="entry name" value="DNA-BINDING TRANSCRIPTIONAL ACTIVATOR ADER"/>
    <property type="match status" value="1"/>
</dbReference>
<dbReference type="Gene3D" id="1.10.10.2840">
    <property type="entry name" value="PucR C-terminal helix-turn-helix domain"/>
    <property type="match status" value="1"/>
</dbReference>
<dbReference type="Proteomes" id="UP000676079">
    <property type="component" value="Chromosome"/>
</dbReference>
<feature type="domain" description="RsbT co-antagonist protein RsbRD N-terminal" evidence="2">
    <location>
        <begin position="26"/>
        <end position="170"/>
    </location>
</feature>
<dbReference type="EMBL" id="CP074133">
    <property type="protein sequence ID" value="QUX24718.1"/>
    <property type="molecule type" value="Genomic_DNA"/>
</dbReference>